<sequence>AGFVIRIAEPRLIITRRQVRNGEEIWDEENHMAEVVGDRMKVVVVVAEEEV</sequence>
<evidence type="ECO:0000313" key="2">
    <source>
        <dbReference type="Proteomes" id="UP000265520"/>
    </source>
</evidence>
<dbReference type="EMBL" id="LXQA011201670">
    <property type="protein sequence ID" value="MCI88759.1"/>
    <property type="molecule type" value="Genomic_DNA"/>
</dbReference>
<protein>
    <submittedName>
        <fullName evidence="1">Uncharacterized protein</fullName>
    </submittedName>
</protein>
<accession>A0A392VMX8</accession>
<feature type="non-terminal residue" evidence="1">
    <location>
        <position position="1"/>
    </location>
</feature>
<dbReference type="Proteomes" id="UP000265520">
    <property type="component" value="Unassembled WGS sequence"/>
</dbReference>
<evidence type="ECO:0000313" key="1">
    <source>
        <dbReference type="EMBL" id="MCI88759.1"/>
    </source>
</evidence>
<reference evidence="1 2" key="1">
    <citation type="journal article" date="2018" name="Front. Plant Sci.">
        <title>Red Clover (Trifolium pratense) and Zigzag Clover (T. medium) - A Picture of Genomic Similarities and Differences.</title>
        <authorList>
            <person name="Dluhosova J."/>
            <person name="Istvanek J."/>
            <person name="Nedelnik J."/>
            <person name="Repkova J."/>
        </authorList>
    </citation>
    <scope>NUCLEOTIDE SEQUENCE [LARGE SCALE GENOMIC DNA]</scope>
    <source>
        <strain evidence="2">cv. 10/8</strain>
        <tissue evidence="1">Leaf</tissue>
    </source>
</reference>
<organism evidence="1 2">
    <name type="scientific">Trifolium medium</name>
    <dbReference type="NCBI Taxonomy" id="97028"/>
    <lineage>
        <taxon>Eukaryota</taxon>
        <taxon>Viridiplantae</taxon>
        <taxon>Streptophyta</taxon>
        <taxon>Embryophyta</taxon>
        <taxon>Tracheophyta</taxon>
        <taxon>Spermatophyta</taxon>
        <taxon>Magnoliopsida</taxon>
        <taxon>eudicotyledons</taxon>
        <taxon>Gunneridae</taxon>
        <taxon>Pentapetalae</taxon>
        <taxon>rosids</taxon>
        <taxon>fabids</taxon>
        <taxon>Fabales</taxon>
        <taxon>Fabaceae</taxon>
        <taxon>Papilionoideae</taxon>
        <taxon>50 kb inversion clade</taxon>
        <taxon>NPAAA clade</taxon>
        <taxon>Hologalegina</taxon>
        <taxon>IRL clade</taxon>
        <taxon>Trifolieae</taxon>
        <taxon>Trifolium</taxon>
    </lineage>
</organism>
<proteinExistence type="predicted"/>
<dbReference type="AlphaFoldDB" id="A0A392VMX8"/>
<keyword evidence="2" id="KW-1185">Reference proteome</keyword>
<comment type="caution">
    <text evidence="1">The sequence shown here is derived from an EMBL/GenBank/DDBJ whole genome shotgun (WGS) entry which is preliminary data.</text>
</comment>
<name>A0A392VMX8_9FABA</name>